<protein>
    <recommendedName>
        <fullName evidence="4">LSM domain-containing protein</fullName>
    </recommendedName>
</protein>
<evidence type="ECO:0000313" key="2">
    <source>
        <dbReference type="EMBL" id="TCL55358.1"/>
    </source>
</evidence>
<name>A0A4R1QNL8_HYDET</name>
<proteinExistence type="predicted"/>
<sequence length="135" mass="14870">MTEPGFYNSGLILKNLLQNQFEIRVHLEGGTAVSGTVLGWDADYLMLRQEKKLQMIPMPKVLRLEVDLNEVMSGQRLVGSLAAAALEPVPGPVLQRLSPHPDSALSSPSQPERPARDIRPAPVAPGRLDELVRNW</sequence>
<gene>
    <name evidence="2" type="ORF">EDC14_105610</name>
</gene>
<dbReference type="InterPro" id="IPR010920">
    <property type="entry name" value="LSM_dom_sf"/>
</dbReference>
<dbReference type="AlphaFoldDB" id="A0A4R1QNL8"/>
<accession>A0A4R1QNL8</accession>
<feature type="region of interest" description="Disordered" evidence="1">
    <location>
        <begin position="92"/>
        <end position="135"/>
    </location>
</feature>
<reference evidence="2 3" key="1">
    <citation type="submission" date="2019-03" db="EMBL/GenBank/DDBJ databases">
        <title>Genomic Encyclopedia of Type Strains, Phase IV (KMG-IV): sequencing the most valuable type-strain genomes for metagenomic binning, comparative biology and taxonomic classification.</title>
        <authorList>
            <person name="Goeker M."/>
        </authorList>
    </citation>
    <scope>NUCLEOTIDE SEQUENCE [LARGE SCALE GENOMIC DNA]</scope>
    <source>
        <strain evidence="2 3">LX-B</strain>
    </source>
</reference>
<dbReference type="RefSeq" id="WP_132017697.1">
    <property type="nucleotide sequence ID" value="NZ_SLUN01000056.1"/>
</dbReference>
<evidence type="ECO:0000256" key="1">
    <source>
        <dbReference type="SAM" id="MobiDB-lite"/>
    </source>
</evidence>
<comment type="caution">
    <text evidence="2">The sequence shown here is derived from an EMBL/GenBank/DDBJ whole genome shotgun (WGS) entry which is preliminary data.</text>
</comment>
<dbReference type="EMBL" id="SLUN01000056">
    <property type="protein sequence ID" value="TCL55358.1"/>
    <property type="molecule type" value="Genomic_DNA"/>
</dbReference>
<evidence type="ECO:0008006" key="4">
    <source>
        <dbReference type="Google" id="ProtNLM"/>
    </source>
</evidence>
<keyword evidence="3" id="KW-1185">Reference proteome</keyword>
<evidence type="ECO:0000313" key="3">
    <source>
        <dbReference type="Proteomes" id="UP000295008"/>
    </source>
</evidence>
<organism evidence="2 3">
    <name type="scientific">Hydrogenispora ethanolica</name>
    <dbReference type="NCBI Taxonomy" id="1082276"/>
    <lineage>
        <taxon>Bacteria</taxon>
        <taxon>Bacillati</taxon>
        <taxon>Bacillota</taxon>
        <taxon>Hydrogenispora</taxon>
    </lineage>
</organism>
<dbReference type="Proteomes" id="UP000295008">
    <property type="component" value="Unassembled WGS sequence"/>
</dbReference>
<dbReference type="SUPFAM" id="SSF50182">
    <property type="entry name" value="Sm-like ribonucleoproteins"/>
    <property type="match status" value="1"/>
</dbReference>